<dbReference type="InterPro" id="IPR013216">
    <property type="entry name" value="Methyltransf_11"/>
</dbReference>
<gene>
    <name evidence="2" type="ORF">KDA_41160</name>
</gene>
<proteinExistence type="predicted"/>
<sequence>MTQMFDQQYLLSSQYNDSARLNARIQLHELYSTNPIAWQRWVFDQITIAAPYRVLELGCGPGQLWLKNLKRIPADWQITLSDFSAGMLADTQRNLGTERFQYVEIDAQSIPFPDASFEVVIANHMLYHVPDRARAIAEMRRVLAPTGHFYAATNGVNHLAEIKQLCQRAGIALKGVLGAPADVHFRVQNGAEQLAASFSHVELRMMENNQLAVTEAGPLLAYVLSCFPPDSISEDQLNTLATIIQQELDQHGVIQISKETGLFIAS</sequence>
<name>A0A402BBF7_9CHLR</name>
<dbReference type="RefSeq" id="WP_126628827.1">
    <property type="nucleotide sequence ID" value="NZ_BIFT01000001.1"/>
</dbReference>
<organism evidence="2 3">
    <name type="scientific">Dictyobacter alpinus</name>
    <dbReference type="NCBI Taxonomy" id="2014873"/>
    <lineage>
        <taxon>Bacteria</taxon>
        <taxon>Bacillati</taxon>
        <taxon>Chloroflexota</taxon>
        <taxon>Ktedonobacteria</taxon>
        <taxon>Ktedonobacterales</taxon>
        <taxon>Dictyobacteraceae</taxon>
        <taxon>Dictyobacter</taxon>
    </lineage>
</organism>
<dbReference type="AlphaFoldDB" id="A0A402BBF7"/>
<evidence type="ECO:0000259" key="1">
    <source>
        <dbReference type="Pfam" id="PF08241"/>
    </source>
</evidence>
<evidence type="ECO:0000313" key="2">
    <source>
        <dbReference type="EMBL" id="GCE28632.1"/>
    </source>
</evidence>
<reference evidence="3" key="1">
    <citation type="submission" date="2018-12" db="EMBL/GenBank/DDBJ databases">
        <title>Tengunoibacter tsumagoiensis gen. nov., sp. nov., Dictyobacter kobayashii sp. nov., D. alpinus sp. nov., and D. joshuensis sp. nov. and description of Dictyobacteraceae fam. nov. within the order Ktedonobacterales isolated from Tengu-no-mugimeshi.</title>
        <authorList>
            <person name="Wang C.M."/>
            <person name="Zheng Y."/>
            <person name="Sakai Y."/>
            <person name="Toyoda A."/>
            <person name="Minakuchi Y."/>
            <person name="Abe K."/>
            <person name="Yokota A."/>
            <person name="Yabe S."/>
        </authorList>
    </citation>
    <scope>NUCLEOTIDE SEQUENCE [LARGE SCALE GENOMIC DNA]</scope>
    <source>
        <strain evidence="3">Uno16</strain>
    </source>
</reference>
<dbReference type="PANTHER" id="PTHR43591:SF24">
    <property type="entry name" value="2-METHOXY-6-POLYPRENYL-1,4-BENZOQUINOL METHYLASE, MITOCHONDRIAL"/>
    <property type="match status" value="1"/>
</dbReference>
<dbReference type="Pfam" id="PF08241">
    <property type="entry name" value="Methyltransf_11"/>
    <property type="match status" value="1"/>
</dbReference>
<dbReference type="EMBL" id="BIFT01000001">
    <property type="protein sequence ID" value="GCE28632.1"/>
    <property type="molecule type" value="Genomic_DNA"/>
</dbReference>
<feature type="domain" description="Methyltransferase type 11" evidence="1">
    <location>
        <begin position="55"/>
        <end position="150"/>
    </location>
</feature>
<dbReference type="OrthoDB" id="9777497at2"/>
<dbReference type="Proteomes" id="UP000287171">
    <property type="component" value="Unassembled WGS sequence"/>
</dbReference>
<comment type="caution">
    <text evidence="2">The sequence shown here is derived from an EMBL/GenBank/DDBJ whole genome shotgun (WGS) entry which is preliminary data.</text>
</comment>
<dbReference type="GO" id="GO:0008757">
    <property type="term" value="F:S-adenosylmethionine-dependent methyltransferase activity"/>
    <property type="evidence" value="ECO:0007669"/>
    <property type="project" value="InterPro"/>
</dbReference>
<dbReference type="PANTHER" id="PTHR43591">
    <property type="entry name" value="METHYLTRANSFERASE"/>
    <property type="match status" value="1"/>
</dbReference>
<dbReference type="Gene3D" id="3.40.50.150">
    <property type="entry name" value="Vaccinia Virus protein VP39"/>
    <property type="match status" value="1"/>
</dbReference>
<dbReference type="SUPFAM" id="SSF53335">
    <property type="entry name" value="S-adenosyl-L-methionine-dependent methyltransferases"/>
    <property type="match status" value="1"/>
</dbReference>
<keyword evidence="3" id="KW-1185">Reference proteome</keyword>
<accession>A0A402BBF7</accession>
<dbReference type="InterPro" id="IPR029063">
    <property type="entry name" value="SAM-dependent_MTases_sf"/>
</dbReference>
<evidence type="ECO:0000313" key="3">
    <source>
        <dbReference type="Proteomes" id="UP000287171"/>
    </source>
</evidence>
<protein>
    <recommendedName>
        <fullName evidence="1">Methyltransferase type 11 domain-containing protein</fullName>
    </recommendedName>
</protein>
<dbReference type="CDD" id="cd02440">
    <property type="entry name" value="AdoMet_MTases"/>
    <property type="match status" value="1"/>
</dbReference>